<dbReference type="EMBL" id="FSRQ01000001">
    <property type="protein sequence ID" value="SIN88713.1"/>
    <property type="molecule type" value="Genomic_DNA"/>
</dbReference>
<accession>A0A1N6F0F6</accession>
<dbReference type="STRING" id="59733.SAMN05421769_0866"/>
<evidence type="ECO:0000256" key="1">
    <source>
        <dbReference type="SAM" id="MobiDB-lite"/>
    </source>
</evidence>
<keyword evidence="2" id="KW-0732">Signal</keyword>
<dbReference type="AlphaFoldDB" id="A0A1N6F0F6"/>
<evidence type="ECO:0000313" key="3">
    <source>
        <dbReference type="EMBL" id="SIN88713.1"/>
    </source>
</evidence>
<dbReference type="PROSITE" id="PS51257">
    <property type="entry name" value="PROKAR_LIPOPROTEIN"/>
    <property type="match status" value="1"/>
</dbReference>
<sequence length="59" mass="6391">MKSIKIYLALLAFSLTIVSCEVRSTTHVKTSKSKPIPPGQAKKIYGTKSAKPFAPGQNK</sequence>
<protein>
    <recommendedName>
        <fullName evidence="5">Quinol oxidase subunit 4</fullName>
    </recommendedName>
</protein>
<dbReference type="OrthoDB" id="680152at2"/>
<feature type="chain" id="PRO_5013246775" description="Quinol oxidase subunit 4" evidence="2">
    <location>
        <begin position="21"/>
        <end position="59"/>
    </location>
</feature>
<evidence type="ECO:0008006" key="5">
    <source>
        <dbReference type="Google" id="ProtNLM"/>
    </source>
</evidence>
<evidence type="ECO:0000256" key="2">
    <source>
        <dbReference type="SAM" id="SignalP"/>
    </source>
</evidence>
<proteinExistence type="predicted"/>
<gene>
    <name evidence="3" type="ORF">SAMN05421769_0866</name>
</gene>
<organism evidence="3 4">
    <name type="scientific">Chryseobacterium scophthalmum</name>
    <dbReference type="NCBI Taxonomy" id="59733"/>
    <lineage>
        <taxon>Bacteria</taxon>
        <taxon>Pseudomonadati</taxon>
        <taxon>Bacteroidota</taxon>
        <taxon>Flavobacteriia</taxon>
        <taxon>Flavobacteriales</taxon>
        <taxon>Weeksellaceae</taxon>
        <taxon>Chryseobacterium group</taxon>
        <taxon>Chryseobacterium</taxon>
    </lineage>
</organism>
<keyword evidence="4" id="KW-1185">Reference proteome</keyword>
<feature type="region of interest" description="Disordered" evidence="1">
    <location>
        <begin position="25"/>
        <end position="59"/>
    </location>
</feature>
<evidence type="ECO:0000313" key="4">
    <source>
        <dbReference type="Proteomes" id="UP000184782"/>
    </source>
</evidence>
<reference evidence="4" key="1">
    <citation type="submission" date="2016-12" db="EMBL/GenBank/DDBJ databases">
        <authorList>
            <person name="Varghese N."/>
            <person name="Submissions S."/>
        </authorList>
    </citation>
    <scope>NUCLEOTIDE SEQUENCE [LARGE SCALE GENOMIC DNA]</scope>
    <source>
        <strain evidence="4">DSM 16779</strain>
    </source>
</reference>
<dbReference type="Proteomes" id="UP000184782">
    <property type="component" value="Unassembled WGS sequence"/>
</dbReference>
<feature type="signal peptide" evidence="2">
    <location>
        <begin position="1"/>
        <end position="20"/>
    </location>
</feature>
<name>A0A1N6F0F6_9FLAO</name>
<dbReference type="RefSeq" id="WP_074229061.1">
    <property type="nucleotide sequence ID" value="NZ_CP142423.1"/>
</dbReference>